<dbReference type="PANTHER" id="PTHR40265">
    <property type="entry name" value="BLL2707 PROTEIN"/>
    <property type="match status" value="1"/>
</dbReference>
<dbReference type="SUPFAM" id="SSF54593">
    <property type="entry name" value="Glyoxalase/Bleomycin resistance protein/Dihydroxybiphenyl dioxygenase"/>
    <property type="match status" value="1"/>
</dbReference>
<evidence type="ECO:0000313" key="3">
    <source>
        <dbReference type="Proteomes" id="UP000233332"/>
    </source>
</evidence>
<dbReference type="AlphaFoldDB" id="A0A2N3L919"/>
<dbReference type="Gene3D" id="3.10.180.10">
    <property type="entry name" value="2,3-Dihydroxybiphenyl 1,2-Dioxygenase, domain 1"/>
    <property type="match status" value="1"/>
</dbReference>
<dbReference type="Proteomes" id="UP000233332">
    <property type="component" value="Unassembled WGS sequence"/>
</dbReference>
<name>A0A2N3L919_9PROT</name>
<keyword evidence="3" id="KW-1185">Reference proteome</keyword>
<dbReference type="PANTHER" id="PTHR40265:SF1">
    <property type="entry name" value="GLYOXALASE-LIKE DOMAIN-CONTAINING PROTEIN"/>
    <property type="match status" value="1"/>
</dbReference>
<evidence type="ECO:0000259" key="1">
    <source>
        <dbReference type="Pfam" id="PF13468"/>
    </source>
</evidence>
<gene>
    <name evidence="2" type="ORF">COO92_04370</name>
</gene>
<proteinExistence type="predicted"/>
<accession>A0A2N3L919</accession>
<protein>
    <recommendedName>
        <fullName evidence="1">Glyoxalase-like domain-containing protein</fullName>
    </recommendedName>
</protein>
<dbReference type="Pfam" id="PF13468">
    <property type="entry name" value="Glyoxalase_3"/>
    <property type="match status" value="1"/>
</dbReference>
<dbReference type="InterPro" id="IPR029068">
    <property type="entry name" value="Glyas_Bleomycin-R_OHBP_Dase"/>
</dbReference>
<reference evidence="2 3" key="1">
    <citation type="submission" date="2017-09" db="EMBL/GenBank/DDBJ databases">
        <title>Biodiversity and function of Thalassospira species in the particle-attached aromatic-hydrocarbon-degrading consortia from the surface seawater of the China South Sea.</title>
        <authorList>
            <person name="Dong C."/>
            <person name="Lai Q."/>
            <person name="Shao Z."/>
        </authorList>
    </citation>
    <scope>NUCLEOTIDE SEQUENCE [LARGE SCALE GENOMIC DNA]</scope>
    <source>
        <strain evidence="2 3">139Z-12</strain>
    </source>
</reference>
<evidence type="ECO:0000313" key="2">
    <source>
        <dbReference type="EMBL" id="PKR59288.1"/>
    </source>
</evidence>
<dbReference type="InterPro" id="IPR025870">
    <property type="entry name" value="Glyoxalase-like_dom"/>
</dbReference>
<dbReference type="EMBL" id="NXGX01000002">
    <property type="protein sequence ID" value="PKR59288.1"/>
    <property type="molecule type" value="Genomic_DNA"/>
</dbReference>
<dbReference type="RefSeq" id="WP_101300238.1">
    <property type="nucleotide sequence ID" value="NZ_NXGX01000002.1"/>
</dbReference>
<sequence length="271" mass="29963">MPRAIDHLVLCVNDLDAAIAAYVELGFTVTPRAIHPFGTGNALIQLDGMYIELLSVIEPAKIAETDLASPFSFAVYNRDYLRHREGMSMLALQSHDAEKDREDFMAAGAAVPRVFHFERDAKTPQGDEVGVAFSLAFANHPLLRNAVSFVCQHRHPPQNFYFPEYQSHQNTACAIGKVFLSHWAADAVREFYQGIDVDGVIEALHGDELIDKYGIDDPNFPTDGFAGFELIVDDMSKTVDAAKSLGAIYKKDQLILPPSKFFGVMVVITAK</sequence>
<feature type="domain" description="Glyoxalase-like" evidence="1">
    <location>
        <begin position="5"/>
        <end position="193"/>
    </location>
</feature>
<comment type="caution">
    <text evidence="2">The sequence shown here is derived from an EMBL/GenBank/DDBJ whole genome shotgun (WGS) entry which is preliminary data.</text>
</comment>
<organism evidence="2 3">
    <name type="scientific">Thalassospira lohafexi</name>
    <dbReference type="NCBI Taxonomy" id="744227"/>
    <lineage>
        <taxon>Bacteria</taxon>
        <taxon>Pseudomonadati</taxon>
        <taxon>Pseudomonadota</taxon>
        <taxon>Alphaproteobacteria</taxon>
        <taxon>Rhodospirillales</taxon>
        <taxon>Thalassospiraceae</taxon>
        <taxon>Thalassospira</taxon>
    </lineage>
</organism>